<evidence type="ECO:0000256" key="8">
    <source>
        <dbReference type="ARBA" id="ARBA00023295"/>
    </source>
</evidence>
<name>A0A0R3TSD7_RODNA</name>
<reference evidence="15" key="1">
    <citation type="submission" date="2017-02" db="UniProtKB">
        <authorList>
            <consortium name="WormBaseParasite"/>
        </authorList>
    </citation>
    <scope>IDENTIFICATION</scope>
</reference>
<evidence type="ECO:0000256" key="2">
    <source>
        <dbReference type="ARBA" id="ARBA00012720"/>
    </source>
</evidence>
<comment type="catalytic activity">
    <reaction evidence="9">
        <text>2'-deoxyribonucleotide-(2'-deoxyribose 5'-phosphate)-2'-deoxyribonucleotide-DNA = a 3'-end 2'-deoxyribonucleotide-(2,3-dehydro-2,3-deoxyribose 5'-phosphate)-DNA + a 5'-end 5'-phospho-2'-deoxyribonucleoside-DNA + H(+)</text>
        <dbReference type="Rhea" id="RHEA:66592"/>
        <dbReference type="Rhea" id="RHEA-COMP:13180"/>
        <dbReference type="Rhea" id="RHEA-COMP:16897"/>
        <dbReference type="Rhea" id="RHEA-COMP:17067"/>
        <dbReference type="ChEBI" id="CHEBI:15378"/>
        <dbReference type="ChEBI" id="CHEBI:136412"/>
        <dbReference type="ChEBI" id="CHEBI:157695"/>
        <dbReference type="ChEBI" id="CHEBI:167181"/>
        <dbReference type="EC" id="4.2.99.18"/>
    </reaction>
</comment>
<protein>
    <recommendedName>
        <fullName evidence="2">DNA-(apurinic or apyrimidinic site) lyase</fullName>
        <ecNumber evidence="2">4.2.99.18</ecNumber>
    </recommendedName>
</protein>
<accession>A0A0R3TSD7</accession>
<feature type="signal peptide" evidence="11">
    <location>
        <begin position="1"/>
        <end position="16"/>
    </location>
</feature>
<evidence type="ECO:0000256" key="10">
    <source>
        <dbReference type="SAM" id="MobiDB-lite"/>
    </source>
</evidence>
<keyword evidence="14" id="KW-1185">Reference proteome</keyword>
<dbReference type="PANTHER" id="PTHR10242">
    <property type="entry name" value="8-OXOGUANINE DNA GLYCOSYLASE"/>
    <property type="match status" value="1"/>
</dbReference>
<evidence type="ECO:0000256" key="6">
    <source>
        <dbReference type="ARBA" id="ARBA00023239"/>
    </source>
</evidence>
<dbReference type="Gene3D" id="3.30.310.40">
    <property type="match status" value="1"/>
</dbReference>
<keyword evidence="4" id="KW-0378">Hydrolase</keyword>
<comment type="similarity">
    <text evidence="1">Belongs to the type-1 OGG1 family.</text>
</comment>
<keyword evidence="7" id="KW-0511">Multifunctional enzyme</keyword>
<dbReference type="GO" id="GO:0006285">
    <property type="term" value="P:base-excision repair, AP site formation"/>
    <property type="evidence" value="ECO:0007669"/>
    <property type="project" value="TreeGrafter"/>
</dbReference>
<dbReference type="GO" id="GO:0003684">
    <property type="term" value="F:damaged DNA binding"/>
    <property type="evidence" value="ECO:0007669"/>
    <property type="project" value="InterPro"/>
</dbReference>
<dbReference type="GO" id="GO:0006289">
    <property type="term" value="P:nucleotide-excision repair"/>
    <property type="evidence" value="ECO:0007669"/>
    <property type="project" value="InterPro"/>
</dbReference>
<dbReference type="EC" id="4.2.99.18" evidence="2"/>
<dbReference type="InterPro" id="IPR023170">
    <property type="entry name" value="HhH_base_excis_C"/>
</dbReference>
<keyword evidence="3" id="KW-0227">DNA damage</keyword>
<dbReference type="InterPro" id="IPR052054">
    <property type="entry name" value="Oxidative_DNA_repair_enzyme"/>
</dbReference>
<dbReference type="GO" id="GO:0005634">
    <property type="term" value="C:nucleus"/>
    <property type="evidence" value="ECO:0007669"/>
    <property type="project" value="TreeGrafter"/>
</dbReference>
<dbReference type="InterPro" id="IPR011257">
    <property type="entry name" value="DNA_glycosylase"/>
</dbReference>
<feature type="chain" id="PRO_5043132038" description="DNA-(apurinic or apyrimidinic site) lyase" evidence="11">
    <location>
        <begin position="17"/>
        <end position="383"/>
    </location>
</feature>
<keyword evidence="8" id="KW-0326">Glycosidase</keyword>
<dbReference type="InterPro" id="IPR012904">
    <property type="entry name" value="OGG_N"/>
</dbReference>
<evidence type="ECO:0000313" key="13">
    <source>
        <dbReference type="EMBL" id="VDO08230.1"/>
    </source>
</evidence>
<dbReference type="GO" id="GO:0034039">
    <property type="term" value="F:8-oxo-7,8-dihydroguanine DNA N-glycosylase activity"/>
    <property type="evidence" value="ECO:0007669"/>
    <property type="project" value="TreeGrafter"/>
</dbReference>
<evidence type="ECO:0000313" key="15">
    <source>
        <dbReference type="WBParaSite" id="HNAJ_0001055301-mRNA-1"/>
    </source>
</evidence>
<dbReference type="InterPro" id="IPR003265">
    <property type="entry name" value="HhH-GPD_domain"/>
</dbReference>
<dbReference type="Pfam" id="PF00730">
    <property type="entry name" value="HhH-GPD"/>
    <property type="match status" value="1"/>
</dbReference>
<dbReference type="CDD" id="cd00056">
    <property type="entry name" value="ENDO3c"/>
    <property type="match status" value="1"/>
</dbReference>
<evidence type="ECO:0000256" key="5">
    <source>
        <dbReference type="ARBA" id="ARBA00023204"/>
    </source>
</evidence>
<dbReference type="PANTHER" id="PTHR10242:SF2">
    <property type="entry name" value="N-GLYCOSYLASE_DNA LYASE"/>
    <property type="match status" value="1"/>
</dbReference>
<gene>
    <name evidence="13" type="ORF">HNAJ_LOCUS10548</name>
</gene>
<dbReference type="EMBL" id="UZAE01013099">
    <property type="protein sequence ID" value="VDO08230.1"/>
    <property type="molecule type" value="Genomic_DNA"/>
</dbReference>
<dbReference type="WBParaSite" id="HNAJ_0001055301-mRNA-1">
    <property type="protein sequence ID" value="HNAJ_0001055301-mRNA-1"/>
    <property type="gene ID" value="HNAJ_0001055301"/>
</dbReference>
<evidence type="ECO:0000256" key="4">
    <source>
        <dbReference type="ARBA" id="ARBA00022801"/>
    </source>
</evidence>
<organism evidence="15">
    <name type="scientific">Rodentolepis nana</name>
    <name type="common">Dwarf tapeworm</name>
    <name type="synonym">Hymenolepis nana</name>
    <dbReference type="NCBI Taxonomy" id="102285"/>
    <lineage>
        <taxon>Eukaryota</taxon>
        <taxon>Metazoa</taxon>
        <taxon>Spiralia</taxon>
        <taxon>Lophotrochozoa</taxon>
        <taxon>Platyhelminthes</taxon>
        <taxon>Cestoda</taxon>
        <taxon>Eucestoda</taxon>
        <taxon>Cyclophyllidea</taxon>
        <taxon>Hymenolepididae</taxon>
        <taxon>Rodentolepis</taxon>
    </lineage>
</organism>
<keyword evidence="6" id="KW-0456">Lyase</keyword>
<reference evidence="13 14" key="2">
    <citation type="submission" date="2018-11" db="EMBL/GenBank/DDBJ databases">
        <authorList>
            <consortium name="Pathogen Informatics"/>
        </authorList>
    </citation>
    <scope>NUCLEOTIDE SEQUENCE [LARGE SCALE GENOMIC DNA]</scope>
</reference>
<evidence type="ECO:0000256" key="7">
    <source>
        <dbReference type="ARBA" id="ARBA00023268"/>
    </source>
</evidence>
<sequence length="383" mass="43600">MCILLFLILFTEWVSTNIRPETFNLQSTLNSGQAFRWVEISETQEFVGIIEGRVWRLQQLTPDVSVSFHGKCATLQELEDFRSHGQLPPPLVSYFRLDSHFDDLFNSWINQDLLLREFFHSSLSSEDRNRFKGLRLLNQDPRETIFAFITSANNNVSRISKLLKALSARYGKELWSSGKVSIYSFPSLESLSRTCIEPELRDIGFGYRSKFIPGVASKLMTAGGDEFLENLRNSSYEECKNFLLQLPGVGNKVADCICLSSLNKVEVVPVDIHILRAAALRGIHPPTPSSTLTDKTYRHISQRLSQLWQPYAGWAQVIVFSIHLHRQSTGAKLLKLNSRKRTKDDSEGGKNQRRNVSSELSSISLSVDNSNVPVSRQKRNRFK</sequence>
<feature type="region of interest" description="Disordered" evidence="10">
    <location>
        <begin position="335"/>
        <end position="383"/>
    </location>
</feature>
<evidence type="ECO:0000256" key="9">
    <source>
        <dbReference type="ARBA" id="ARBA00044632"/>
    </source>
</evidence>
<dbReference type="SMART" id="SM00478">
    <property type="entry name" value="ENDO3c"/>
    <property type="match status" value="1"/>
</dbReference>
<dbReference type="STRING" id="102285.A0A0R3TSD7"/>
<keyword evidence="11" id="KW-0732">Signal</keyword>
<dbReference type="OrthoDB" id="238681at2759"/>
<dbReference type="GO" id="GO:0140078">
    <property type="term" value="F:class I DNA-(apurinic or apyrimidinic site) endonuclease activity"/>
    <property type="evidence" value="ECO:0007669"/>
    <property type="project" value="UniProtKB-EC"/>
</dbReference>
<evidence type="ECO:0000256" key="1">
    <source>
        <dbReference type="ARBA" id="ARBA00010679"/>
    </source>
</evidence>
<feature type="domain" description="HhH-GPD" evidence="12">
    <location>
        <begin position="150"/>
        <end position="317"/>
    </location>
</feature>
<proteinExistence type="inferred from homology"/>
<dbReference type="SUPFAM" id="SSF48150">
    <property type="entry name" value="DNA-glycosylase"/>
    <property type="match status" value="1"/>
</dbReference>
<keyword evidence="5" id="KW-0234">DNA repair</keyword>
<dbReference type="Pfam" id="PF07934">
    <property type="entry name" value="OGG_N"/>
    <property type="match status" value="1"/>
</dbReference>
<feature type="compositionally biased region" description="Low complexity" evidence="10">
    <location>
        <begin position="355"/>
        <end position="372"/>
    </location>
</feature>
<dbReference type="AlphaFoldDB" id="A0A0R3TSD7"/>
<dbReference type="Gene3D" id="1.10.340.30">
    <property type="entry name" value="Hypothetical protein, domain 2"/>
    <property type="match status" value="1"/>
</dbReference>
<evidence type="ECO:0000256" key="11">
    <source>
        <dbReference type="SAM" id="SignalP"/>
    </source>
</evidence>
<dbReference type="SUPFAM" id="SSF55945">
    <property type="entry name" value="TATA-box binding protein-like"/>
    <property type="match status" value="1"/>
</dbReference>
<evidence type="ECO:0000313" key="14">
    <source>
        <dbReference type="Proteomes" id="UP000278807"/>
    </source>
</evidence>
<dbReference type="Gene3D" id="1.10.1670.10">
    <property type="entry name" value="Helix-hairpin-Helix base-excision DNA repair enzymes (C-terminal)"/>
    <property type="match status" value="1"/>
</dbReference>
<evidence type="ECO:0000256" key="3">
    <source>
        <dbReference type="ARBA" id="ARBA00022763"/>
    </source>
</evidence>
<evidence type="ECO:0000259" key="12">
    <source>
        <dbReference type="SMART" id="SM00478"/>
    </source>
</evidence>
<dbReference type="Proteomes" id="UP000278807">
    <property type="component" value="Unassembled WGS sequence"/>
</dbReference>